<dbReference type="Proteomes" id="UP001239445">
    <property type="component" value="Unassembled WGS sequence"/>
</dbReference>
<dbReference type="AlphaFoldDB" id="A0AAJ0B5I8"/>
<feature type="region of interest" description="Disordered" evidence="1">
    <location>
        <begin position="23"/>
        <end position="87"/>
    </location>
</feature>
<evidence type="ECO:0000313" key="3">
    <source>
        <dbReference type="Proteomes" id="UP001239445"/>
    </source>
</evidence>
<sequence length="207" mass="22956">MNTPSASPLHPCQRTNLITWLAAASGSSQSPSERKSRGVNRARRGVQEQRRTTGQQTSRGGWDGTLFSPAKRKLTVSSSDREQVEPSLSHWRSTMQLWLPIPSILERSPASYRAAGSVSQSQEVSHHSRPRGRGRRSLTGVLVHDGSFVLESLRASKNLDGCLHRGITPSTAEHMHDLHMFPEKPSFHHSLRPQVRIPSSGNREDMG</sequence>
<evidence type="ECO:0000256" key="1">
    <source>
        <dbReference type="SAM" id="MobiDB-lite"/>
    </source>
</evidence>
<keyword evidence="3" id="KW-1185">Reference proteome</keyword>
<comment type="caution">
    <text evidence="2">The sequence shown here is derived from an EMBL/GenBank/DDBJ whole genome shotgun (WGS) entry which is preliminary data.</text>
</comment>
<evidence type="ECO:0000313" key="2">
    <source>
        <dbReference type="EMBL" id="KAK1752079.1"/>
    </source>
</evidence>
<organism evidence="2 3">
    <name type="scientific">Echria macrotheca</name>
    <dbReference type="NCBI Taxonomy" id="438768"/>
    <lineage>
        <taxon>Eukaryota</taxon>
        <taxon>Fungi</taxon>
        <taxon>Dikarya</taxon>
        <taxon>Ascomycota</taxon>
        <taxon>Pezizomycotina</taxon>
        <taxon>Sordariomycetes</taxon>
        <taxon>Sordariomycetidae</taxon>
        <taxon>Sordariales</taxon>
        <taxon>Schizotheciaceae</taxon>
        <taxon>Echria</taxon>
    </lineage>
</organism>
<accession>A0AAJ0B5I8</accession>
<feature type="region of interest" description="Disordered" evidence="1">
    <location>
        <begin position="183"/>
        <end position="207"/>
    </location>
</feature>
<feature type="compositionally biased region" description="Basic residues" evidence="1">
    <location>
        <begin position="127"/>
        <end position="136"/>
    </location>
</feature>
<name>A0AAJ0B5I8_9PEZI</name>
<gene>
    <name evidence="2" type="ORF">QBC47DRAFT_65140</name>
</gene>
<proteinExistence type="predicted"/>
<protein>
    <submittedName>
        <fullName evidence="2">Uncharacterized protein</fullName>
    </submittedName>
</protein>
<reference evidence="2" key="1">
    <citation type="submission" date="2023-06" db="EMBL/GenBank/DDBJ databases">
        <title>Genome-scale phylogeny and comparative genomics of the fungal order Sordariales.</title>
        <authorList>
            <consortium name="Lawrence Berkeley National Laboratory"/>
            <person name="Hensen N."/>
            <person name="Bonometti L."/>
            <person name="Westerberg I."/>
            <person name="Brannstrom I.O."/>
            <person name="Guillou S."/>
            <person name="Cros-Aarteil S."/>
            <person name="Calhoun S."/>
            <person name="Haridas S."/>
            <person name="Kuo A."/>
            <person name="Mondo S."/>
            <person name="Pangilinan J."/>
            <person name="Riley R."/>
            <person name="Labutti K."/>
            <person name="Andreopoulos B."/>
            <person name="Lipzen A."/>
            <person name="Chen C."/>
            <person name="Yanf M."/>
            <person name="Daum C."/>
            <person name="Ng V."/>
            <person name="Clum A."/>
            <person name="Steindorff A."/>
            <person name="Ohm R."/>
            <person name="Martin F."/>
            <person name="Silar P."/>
            <person name="Natvig D."/>
            <person name="Lalanne C."/>
            <person name="Gautier V."/>
            <person name="Ament-Velasquez S.L."/>
            <person name="Kruys A."/>
            <person name="Hutchinson M.I."/>
            <person name="Powell A.J."/>
            <person name="Barry K."/>
            <person name="Miller A.N."/>
            <person name="Grigoriev I.V."/>
            <person name="Debuchy R."/>
            <person name="Gladieux P."/>
            <person name="Thoren M.H."/>
            <person name="Johannesson H."/>
        </authorList>
    </citation>
    <scope>NUCLEOTIDE SEQUENCE</scope>
    <source>
        <strain evidence="2">PSN4</strain>
    </source>
</reference>
<feature type="region of interest" description="Disordered" evidence="1">
    <location>
        <begin position="115"/>
        <end position="136"/>
    </location>
</feature>
<dbReference type="EMBL" id="MU839840">
    <property type="protein sequence ID" value="KAK1752079.1"/>
    <property type="molecule type" value="Genomic_DNA"/>
</dbReference>